<dbReference type="EMBL" id="KI690590">
    <property type="protein sequence ID" value="ETM55897.1"/>
    <property type="molecule type" value="Genomic_DNA"/>
</dbReference>
<evidence type="ECO:0000313" key="1">
    <source>
        <dbReference type="EMBL" id="ETL49590.1"/>
    </source>
</evidence>
<dbReference type="EMBL" id="KI670555">
    <property type="protein sequence ID" value="ETL49590.1"/>
    <property type="molecule type" value="Genomic_DNA"/>
</dbReference>
<gene>
    <name evidence="2" type="ORF">L914_00952</name>
    <name evidence="1" type="ORF">L916_00946</name>
</gene>
<name>W2JT91_PHYNI</name>
<proteinExistence type="predicted"/>
<dbReference type="Proteomes" id="UP000054532">
    <property type="component" value="Unassembled WGS sequence"/>
</dbReference>
<reference evidence="2" key="2">
    <citation type="submission" date="2013-11" db="EMBL/GenBank/DDBJ databases">
        <title>The Genome Sequence of Phytophthora parasitica IAC_01/95.</title>
        <authorList>
            <consortium name="The Broad Institute Genomics Platform"/>
            <person name="Russ C."/>
            <person name="Tyler B."/>
            <person name="Panabieres F."/>
            <person name="Shan W."/>
            <person name="Tripathy S."/>
            <person name="Grunwald N."/>
            <person name="Machado M."/>
            <person name="Johnson C.S."/>
            <person name="Arredondo F."/>
            <person name="Hong C."/>
            <person name="Coffey M."/>
            <person name="Young S.K."/>
            <person name="Zeng Q."/>
            <person name="Gargeya S."/>
            <person name="Fitzgerald M."/>
            <person name="Abouelleil A."/>
            <person name="Alvarado L."/>
            <person name="Chapman S.B."/>
            <person name="Gainer-Dewar J."/>
            <person name="Goldberg J."/>
            <person name="Griggs A."/>
            <person name="Gujja S."/>
            <person name="Hansen M."/>
            <person name="Howarth C."/>
            <person name="Imamovic A."/>
            <person name="Ireland A."/>
            <person name="Larimer J."/>
            <person name="McCowan C."/>
            <person name="Murphy C."/>
            <person name="Pearson M."/>
            <person name="Poon T.W."/>
            <person name="Priest M."/>
            <person name="Roberts A."/>
            <person name="Saif S."/>
            <person name="Shea T."/>
            <person name="Sykes S."/>
            <person name="Wortman J."/>
            <person name="Nusbaum C."/>
            <person name="Birren B."/>
        </authorList>
    </citation>
    <scope>NUCLEOTIDE SEQUENCE [LARGE SCALE GENOMIC DNA]</scope>
    <source>
        <strain evidence="2">IAC_01/95</strain>
    </source>
</reference>
<protein>
    <submittedName>
        <fullName evidence="1">Uncharacterized protein</fullName>
    </submittedName>
</protein>
<reference evidence="1 3" key="1">
    <citation type="submission" date="2013-11" db="EMBL/GenBank/DDBJ databases">
        <title>The Genome Sequence of Phytophthora parasitica CJ05E6.</title>
        <authorList>
            <consortium name="The Broad Institute Genomics Platform"/>
            <person name="Russ C."/>
            <person name="Tyler B."/>
            <person name="Panabieres F."/>
            <person name="Shan W."/>
            <person name="Tripathy S."/>
            <person name="Grunwald N."/>
            <person name="Machado M."/>
            <person name="Johnson C.S."/>
            <person name="Arredondo F."/>
            <person name="Hong C."/>
            <person name="Coffey M."/>
            <person name="Young S.K."/>
            <person name="Zeng Q."/>
            <person name="Gargeya S."/>
            <person name="Fitzgerald M."/>
            <person name="Abouelleil A."/>
            <person name="Alvarado L."/>
            <person name="Chapman S.B."/>
            <person name="Gainer-Dewar J."/>
            <person name="Goldberg J."/>
            <person name="Griggs A."/>
            <person name="Gujja S."/>
            <person name="Hansen M."/>
            <person name="Howarth C."/>
            <person name="Imamovic A."/>
            <person name="Ireland A."/>
            <person name="Larimer J."/>
            <person name="McCowan C."/>
            <person name="Murphy C."/>
            <person name="Pearson M."/>
            <person name="Poon T.W."/>
            <person name="Priest M."/>
            <person name="Roberts A."/>
            <person name="Saif S."/>
            <person name="Shea T."/>
            <person name="Sykes S."/>
            <person name="Wortman J."/>
            <person name="Nusbaum C."/>
            <person name="Birren B."/>
        </authorList>
    </citation>
    <scope>NUCLEOTIDE SEQUENCE [LARGE SCALE GENOMIC DNA]</scope>
    <source>
        <strain evidence="1 3">CJ05E6</strain>
    </source>
</reference>
<evidence type="ECO:0000313" key="2">
    <source>
        <dbReference type="EMBL" id="ETM55897.1"/>
    </source>
</evidence>
<organism evidence="1 3">
    <name type="scientific">Phytophthora nicotianae</name>
    <name type="common">Potato buckeye rot agent</name>
    <name type="synonym">Phytophthora parasitica</name>
    <dbReference type="NCBI Taxonomy" id="4792"/>
    <lineage>
        <taxon>Eukaryota</taxon>
        <taxon>Sar</taxon>
        <taxon>Stramenopiles</taxon>
        <taxon>Oomycota</taxon>
        <taxon>Peronosporomycetes</taxon>
        <taxon>Peronosporales</taxon>
        <taxon>Peronosporaceae</taxon>
        <taxon>Phytophthora</taxon>
    </lineage>
</organism>
<sequence length="45" mass="5151">MDTRRVLGKPNLLRDVHPQHLGRSTRAEEALVIHVGTKIYLKIFA</sequence>
<evidence type="ECO:0000313" key="3">
    <source>
        <dbReference type="Proteomes" id="UP000053864"/>
    </source>
</evidence>
<dbReference type="AlphaFoldDB" id="W2JT91"/>
<dbReference type="Proteomes" id="UP000053864">
    <property type="component" value="Unassembled WGS sequence"/>
</dbReference>
<accession>W2JT91</accession>